<protein>
    <submittedName>
        <fullName evidence="1">DUF1841 domain-containing protein</fullName>
    </submittedName>
</protein>
<dbReference type="EMBL" id="DOEK01000035">
    <property type="protein sequence ID" value="HBP31187.1"/>
    <property type="molecule type" value="Genomic_DNA"/>
</dbReference>
<dbReference type="InterPro" id="IPR014993">
    <property type="entry name" value="DUF1841"/>
</dbReference>
<gene>
    <name evidence="1" type="ORF">DD666_17485</name>
</gene>
<dbReference type="AlphaFoldDB" id="A0A356LJN3"/>
<sequence length="142" mass="16669">MFNPSRDQVRQFFTETWAKHRQNKILTPMESMALTWILQHPEYHTALENPDAAQQEFSVEKGQVNPFLHLSMHLAINEQVSIDHPPGIRGIYEQLAARSDEHHAMHEIMECLGQVIWESQRLGKPLDTDHYLELLRQHSTRH</sequence>
<organism evidence="1 2">
    <name type="scientific">Advenella kashmirensis</name>
    <dbReference type="NCBI Taxonomy" id="310575"/>
    <lineage>
        <taxon>Bacteria</taxon>
        <taxon>Pseudomonadati</taxon>
        <taxon>Pseudomonadota</taxon>
        <taxon>Betaproteobacteria</taxon>
        <taxon>Burkholderiales</taxon>
        <taxon>Alcaligenaceae</taxon>
    </lineage>
</organism>
<evidence type="ECO:0000313" key="2">
    <source>
        <dbReference type="Proteomes" id="UP000264036"/>
    </source>
</evidence>
<dbReference type="Pfam" id="PF08897">
    <property type="entry name" value="DUF1841"/>
    <property type="match status" value="1"/>
</dbReference>
<name>A0A356LJN3_9BURK</name>
<evidence type="ECO:0000313" key="1">
    <source>
        <dbReference type="EMBL" id="HBP31187.1"/>
    </source>
</evidence>
<proteinExistence type="predicted"/>
<comment type="caution">
    <text evidence="1">The sequence shown here is derived from an EMBL/GenBank/DDBJ whole genome shotgun (WGS) entry which is preliminary data.</text>
</comment>
<reference evidence="1 2" key="1">
    <citation type="journal article" date="2018" name="Nat. Biotechnol.">
        <title>A standardized bacterial taxonomy based on genome phylogeny substantially revises the tree of life.</title>
        <authorList>
            <person name="Parks D.H."/>
            <person name="Chuvochina M."/>
            <person name="Waite D.W."/>
            <person name="Rinke C."/>
            <person name="Skarshewski A."/>
            <person name="Chaumeil P.A."/>
            <person name="Hugenholtz P."/>
        </authorList>
    </citation>
    <scope>NUCLEOTIDE SEQUENCE [LARGE SCALE GENOMIC DNA]</scope>
    <source>
        <strain evidence="1">UBA10707</strain>
    </source>
</reference>
<dbReference type="Proteomes" id="UP000264036">
    <property type="component" value="Unassembled WGS sequence"/>
</dbReference>
<accession>A0A356LJN3</accession>